<evidence type="ECO:0000256" key="7">
    <source>
        <dbReference type="ARBA" id="ARBA00022842"/>
    </source>
</evidence>
<dbReference type="GO" id="GO:0005829">
    <property type="term" value="C:cytosol"/>
    <property type="evidence" value="ECO:0007669"/>
    <property type="project" value="TreeGrafter"/>
</dbReference>
<dbReference type="PANTHER" id="PTHR20941">
    <property type="entry name" value="FOLATE SYNTHESIS PROTEINS"/>
    <property type="match status" value="1"/>
</dbReference>
<comment type="pathway">
    <text evidence="3 9">Cofactor biosynthesis; tetrahydrofolate biosynthesis; 7,8-dihydrofolate from 2-amino-4-hydroxy-6-hydroxymethyl-7,8-dihydropteridine diphosphate and 4-aminobenzoate: step 1/2.</text>
</comment>
<evidence type="ECO:0000256" key="5">
    <source>
        <dbReference type="ARBA" id="ARBA00022679"/>
    </source>
</evidence>
<keyword evidence="12" id="KW-1185">Reference proteome</keyword>
<comment type="catalytic activity">
    <reaction evidence="1">
        <text>(7,8-dihydropterin-6-yl)methyl diphosphate + 4-aminobenzoate = 7,8-dihydropteroate + diphosphate</text>
        <dbReference type="Rhea" id="RHEA:19949"/>
        <dbReference type="ChEBI" id="CHEBI:17836"/>
        <dbReference type="ChEBI" id="CHEBI:17839"/>
        <dbReference type="ChEBI" id="CHEBI:33019"/>
        <dbReference type="ChEBI" id="CHEBI:72950"/>
        <dbReference type="EC" id="2.5.1.15"/>
    </reaction>
</comment>
<reference evidence="11" key="1">
    <citation type="submission" date="2021-04" db="EMBL/GenBank/DDBJ databases">
        <title>Phylogenetic analysis of Acidobacteriaceae.</title>
        <authorList>
            <person name="Qiu L."/>
            <person name="Zhang Q."/>
        </authorList>
    </citation>
    <scope>NUCLEOTIDE SEQUENCE</scope>
    <source>
        <strain evidence="11">DSM 25168</strain>
    </source>
</reference>
<keyword evidence="7 9" id="KW-0460">Magnesium</keyword>
<sequence>MYVRRTVSEWHLRTRSLEVGARTLVMGVVNITPDSFSDGGVSFSHADAVGRALQLMDEGADLLDLGAESTRPGSRAGGADAAVSAEEEQARLLPVIEGIRRARPDAVLSVDTYKAATASEALAAGAEIINDVSGFTWDADMPRVCAETGAGVILMHTRGKPDQWRGQERLGGHAVLRLVRDGLSESLSVAERAGIRRNAIVLDPGYGFGKRFGENYSLLARQAELLSLGCPLLAGVSRKSFLGHTLAPLHDGEPAPVNQRENASLAAMVAAILQGASIVRVHSVRAAAEAARIADAALYAF</sequence>
<dbReference type="SUPFAM" id="SSF51717">
    <property type="entry name" value="Dihydropteroate synthetase-like"/>
    <property type="match status" value="1"/>
</dbReference>
<dbReference type="Pfam" id="PF00809">
    <property type="entry name" value="Pterin_bind"/>
    <property type="match status" value="1"/>
</dbReference>
<dbReference type="GO" id="GO:0046654">
    <property type="term" value="P:tetrahydrofolate biosynthetic process"/>
    <property type="evidence" value="ECO:0007669"/>
    <property type="project" value="TreeGrafter"/>
</dbReference>
<dbReference type="GO" id="GO:0046872">
    <property type="term" value="F:metal ion binding"/>
    <property type="evidence" value="ECO:0007669"/>
    <property type="project" value="UniProtKB-KW"/>
</dbReference>
<evidence type="ECO:0000256" key="3">
    <source>
        <dbReference type="ARBA" id="ARBA00004763"/>
    </source>
</evidence>
<dbReference type="InterPro" id="IPR006390">
    <property type="entry name" value="DHP_synth_dom"/>
</dbReference>
<evidence type="ECO:0000256" key="8">
    <source>
        <dbReference type="ARBA" id="ARBA00022909"/>
    </source>
</evidence>
<evidence type="ECO:0000256" key="2">
    <source>
        <dbReference type="ARBA" id="ARBA00001946"/>
    </source>
</evidence>
<comment type="function">
    <text evidence="9">Catalyzes the condensation of para-aminobenzoate (pABA) with 6-hydroxymethyl-7,8-dihydropterin diphosphate (DHPt-PP) to form 7,8-dihydropteroate (H2Pte), the immediate precursor of folate derivatives.</text>
</comment>
<accession>A0A9J7BV22</accession>
<gene>
    <name evidence="11" type="primary">folP</name>
    <name evidence="11" type="ORF">MOP44_06655</name>
</gene>
<dbReference type="CDD" id="cd00739">
    <property type="entry name" value="DHPS"/>
    <property type="match status" value="1"/>
</dbReference>
<evidence type="ECO:0000256" key="4">
    <source>
        <dbReference type="ARBA" id="ARBA00012458"/>
    </source>
</evidence>
<dbReference type="NCBIfam" id="TIGR01496">
    <property type="entry name" value="DHPS"/>
    <property type="match status" value="1"/>
</dbReference>
<protein>
    <recommendedName>
        <fullName evidence="4 9">Dihydropteroate synthase</fullName>
        <shortName evidence="9">DHPS</shortName>
        <ecNumber evidence="4 9">2.5.1.15</ecNumber>
    </recommendedName>
    <alternativeName>
        <fullName evidence="9">Dihydropteroate pyrophosphorylase</fullName>
    </alternativeName>
</protein>
<evidence type="ECO:0000259" key="10">
    <source>
        <dbReference type="PROSITE" id="PS50972"/>
    </source>
</evidence>
<dbReference type="PROSITE" id="PS00792">
    <property type="entry name" value="DHPS_1"/>
    <property type="match status" value="1"/>
</dbReference>
<evidence type="ECO:0000313" key="11">
    <source>
        <dbReference type="EMBL" id="UWZ85618.1"/>
    </source>
</evidence>
<name>A0A9J7BV22_9BACT</name>
<dbReference type="RefSeq" id="WP_260795194.1">
    <property type="nucleotide sequence ID" value="NZ_CP093313.1"/>
</dbReference>
<feature type="domain" description="Pterin-binding" evidence="10">
    <location>
        <begin position="23"/>
        <end position="292"/>
    </location>
</feature>
<dbReference type="EMBL" id="CP093313">
    <property type="protein sequence ID" value="UWZ85618.1"/>
    <property type="molecule type" value="Genomic_DNA"/>
</dbReference>
<evidence type="ECO:0000256" key="9">
    <source>
        <dbReference type="RuleBase" id="RU361205"/>
    </source>
</evidence>
<proteinExistence type="inferred from homology"/>
<dbReference type="InterPro" id="IPR000489">
    <property type="entry name" value="Pterin-binding_dom"/>
</dbReference>
<dbReference type="GO" id="GO:0004156">
    <property type="term" value="F:dihydropteroate synthase activity"/>
    <property type="evidence" value="ECO:0007669"/>
    <property type="project" value="UniProtKB-EC"/>
</dbReference>
<comment type="similarity">
    <text evidence="9">Belongs to the DHPS family.</text>
</comment>
<keyword evidence="6 9" id="KW-0479">Metal-binding</keyword>
<evidence type="ECO:0000256" key="6">
    <source>
        <dbReference type="ARBA" id="ARBA00022723"/>
    </source>
</evidence>
<dbReference type="Proteomes" id="UP001059380">
    <property type="component" value="Chromosome"/>
</dbReference>
<dbReference type="InterPro" id="IPR045031">
    <property type="entry name" value="DHP_synth-like"/>
</dbReference>
<organism evidence="11 12">
    <name type="scientific">Occallatibacter riparius</name>
    <dbReference type="NCBI Taxonomy" id="1002689"/>
    <lineage>
        <taxon>Bacteria</taxon>
        <taxon>Pseudomonadati</taxon>
        <taxon>Acidobacteriota</taxon>
        <taxon>Terriglobia</taxon>
        <taxon>Terriglobales</taxon>
        <taxon>Acidobacteriaceae</taxon>
        <taxon>Occallatibacter</taxon>
    </lineage>
</organism>
<dbReference type="KEGG" id="orp:MOP44_06655"/>
<comment type="cofactor">
    <cofactor evidence="2 9">
        <name>Mg(2+)</name>
        <dbReference type="ChEBI" id="CHEBI:18420"/>
    </cofactor>
</comment>
<dbReference type="Gene3D" id="3.20.20.20">
    <property type="entry name" value="Dihydropteroate synthase-like"/>
    <property type="match status" value="1"/>
</dbReference>
<keyword evidence="5 9" id="KW-0808">Transferase</keyword>
<dbReference type="PROSITE" id="PS50972">
    <property type="entry name" value="PTERIN_BINDING"/>
    <property type="match status" value="1"/>
</dbReference>
<keyword evidence="8 9" id="KW-0289">Folate biosynthesis</keyword>
<dbReference type="InterPro" id="IPR011005">
    <property type="entry name" value="Dihydropteroate_synth-like_sf"/>
</dbReference>
<dbReference type="AlphaFoldDB" id="A0A9J7BV22"/>
<evidence type="ECO:0000256" key="1">
    <source>
        <dbReference type="ARBA" id="ARBA00000012"/>
    </source>
</evidence>
<dbReference type="PROSITE" id="PS00793">
    <property type="entry name" value="DHPS_2"/>
    <property type="match status" value="1"/>
</dbReference>
<dbReference type="EC" id="2.5.1.15" evidence="4 9"/>
<dbReference type="GO" id="GO:0046656">
    <property type="term" value="P:folic acid biosynthetic process"/>
    <property type="evidence" value="ECO:0007669"/>
    <property type="project" value="UniProtKB-KW"/>
</dbReference>
<evidence type="ECO:0000313" key="12">
    <source>
        <dbReference type="Proteomes" id="UP001059380"/>
    </source>
</evidence>
<dbReference type="PANTHER" id="PTHR20941:SF1">
    <property type="entry name" value="FOLIC ACID SYNTHESIS PROTEIN FOL1"/>
    <property type="match status" value="1"/>
</dbReference>